<dbReference type="Proteomes" id="UP001151760">
    <property type="component" value="Unassembled WGS sequence"/>
</dbReference>
<dbReference type="EMBL" id="BQNB010008762">
    <property type="protein sequence ID" value="GJS53970.1"/>
    <property type="molecule type" value="Genomic_DNA"/>
</dbReference>
<sequence length="396" mass="45659">MARIGNENPIRTLRDYSKPSHKGYRNTIELPEGNNVVPLRSDIIRLVQNGCFFHGLRSKDPTQHLKDFLKLIDSLELNVENRERARRTEKLRNDILMFQQHQGESLSEAWTCFKDLLQKVHHHGIDLWLQVQIFYDHVNPAIRRTIDQSDVPSTSDCRLIELENQVQCLMEGHLAPKQPIQVNTITFSCEICSVPHNTQYFMENPEQAFVDYASSRTEKAGGKWYTFKPDQNNLGDTYNPSYKNHPNLRWRQPQDSQNNFSNLPNRFQPNGSFPNRSFNNNPQNFNNQSNLKGLVSNFMASQDTRLSKFEADFKRQQSEMTNKIDIVLKAITNQMTGALPSDTVKNPKLNVNSTSPFLSARSYPMEDPQCPSYPLNSINAIKTCSKETNHSQKDQL</sequence>
<reference evidence="3" key="1">
    <citation type="journal article" date="2022" name="Int. J. Mol. Sci.">
        <title>Draft Genome of Tanacetum Coccineum: Genomic Comparison of Closely Related Tanacetum-Family Plants.</title>
        <authorList>
            <person name="Yamashiro T."/>
            <person name="Shiraishi A."/>
            <person name="Nakayama K."/>
            <person name="Satake H."/>
        </authorList>
    </citation>
    <scope>NUCLEOTIDE SEQUENCE</scope>
</reference>
<dbReference type="Pfam" id="PF03732">
    <property type="entry name" value="Retrotrans_gag"/>
    <property type="match status" value="1"/>
</dbReference>
<evidence type="ECO:0000256" key="1">
    <source>
        <dbReference type="SAM" id="MobiDB-lite"/>
    </source>
</evidence>
<organism evidence="3 4">
    <name type="scientific">Tanacetum coccineum</name>
    <dbReference type="NCBI Taxonomy" id="301880"/>
    <lineage>
        <taxon>Eukaryota</taxon>
        <taxon>Viridiplantae</taxon>
        <taxon>Streptophyta</taxon>
        <taxon>Embryophyta</taxon>
        <taxon>Tracheophyta</taxon>
        <taxon>Spermatophyta</taxon>
        <taxon>Magnoliopsida</taxon>
        <taxon>eudicotyledons</taxon>
        <taxon>Gunneridae</taxon>
        <taxon>Pentapetalae</taxon>
        <taxon>asterids</taxon>
        <taxon>campanulids</taxon>
        <taxon>Asterales</taxon>
        <taxon>Asteraceae</taxon>
        <taxon>Asteroideae</taxon>
        <taxon>Anthemideae</taxon>
        <taxon>Anthemidinae</taxon>
        <taxon>Tanacetum</taxon>
    </lineage>
</organism>
<name>A0ABQ4WM37_9ASTR</name>
<protein>
    <recommendedName>
        <fullName evidence="2">Retrotransposon gag domain-containing protein</fullName>
    </recommendedName>
</protein>
<dbReference type="InterPro" id="IPR005162">
    <property type="entry name" value="Retrotrans_gag_dom"/>
</dbReference>
<evidence type="ECO:0000313" key="4">
    <source>
        <dbReference type="Proteomes" id="UP001151760"/>
    </source>
</evidence>
<comment type="caution">
    <text evidence="3">The sequence shown here is derived from an EMBL/GenBank/DDBJ whole genome shotgun (WGS) entry which is preliminary data.</text>
</comment>
<feature type="region of interest" description="Disordered" evidence="1">
    <location>
        <begin position="1"/>
        <end position="25"/>
    </location>
</feature>
<gene>
    <name evidence="3" type="ORF">Tco_0627332</name>
</gene>
<evidence type="ECO:0000259" key="2">
    <source>
        <dbReference type="Pfam" id="PF03732"/>
    </source>
</evidence>
<reference evidence="3" key="2">
    <citation type="submission" date="2022-01" db="EMBL/GenBank/DDBJ databases">
        <authorList>
            <person name="Yamashiro T."/>
            <person name="Shiraishi A."/>
            <person name="Satake H."/>
            <person name="Nakayama K."/>
        </authorList>
    </citation>
    <scope>NUCLEOTIDE SEQUENCE</scope>
</reference>
<accession>A0ABQ4WM37</accession>
<proteinExistence type="predicted"/>
<evidence type="ECO:0000313" key="3">
    <source>
        <dbReference type="EMBL" id="GJS53970.1"/>
    </source>
</evidence>
<keyword evidence="4" id="KW-1185">Reference proteome</keyword>
<feature type="domain" description="Retrotransposon gag" evidence="2">
    <location>
        <begin position="84"/>
        <end position="136"/>
    </location>
</feature>